<keyword evidence="1" id="KW-1133">Transmembrane helix</keyword>
<gene>
    <name evidence="2" type="ORF">SAMN05443507_11290</name>
</gene>
<evidence type="ECO:0000313" key="3">
    <source>
        <dbReference type="Proteomes" id="UP000184016"/>
    </source>
</evidence>
<reference evidence="3" key="1">
    <citation type="submission" date="2016-11" db="EMBL/GenBank/DDBJ databases">
        <authorList>
            <person name="Varghese N."/>
            <person name="Submissions S."/>
        </authorList>
    </citation>
    <scope>NUCLEOTIDE SEQUENCE [LARGE SCALE GENOMIC DNA]</scope>
    <source>
        <strain evidence="3">USBA-503</strain>
    </source>
</reference>
<sequence>MQEPNKKTAKSRQAEGQRSQVVDLRTFRQKRRLTSWRESYLKLPFVLTLLAYLCCAISAICSIATFFVLPHAERWVILAIFFASIGFIPAFWLSFIHTARSSSRSFAVLALCMLLGYIVSLVQAHQL</sequence>
<keyword evidence="1" id="KW-0472">Membrane</keyword>
<feature type="transmembrane region" description="Helical" evidence="1">
    <location>
        <begin position="40"/>
        <end position="69"/>
    </location>
</feature>
<feature type="transmembrane region" description="Helical" evidence="1">
    <location>
        <begin position="106"/>
        <end position="124"/>
    </location>
</feature>
<protein>
    <submittedName>
        <fullName evidence="2">Uncharacterized protein</fullName>
    </submittedName>
</protein>
<keyword evidence="1" id="KW-0812">Transmembrane</keyword>
<feature type="transmembrane region" description="Helical" evidence="1">
    <location>
        <begin position="75"/>
        <end position="94"/>
    </location>
</feature>
<dbReference type="EMBL" id="FRAF01000012">
    <property type="protein sequence ID" value="SHK35503.1"/>
    <property type="molecule type" value="Genomic_DNA"/>
</dbReference>
<evidence type="ECO:0000256" key="1">
    <source>
        <dbReference type="SAM" id="Phobius"/>
    </source>
</evidence>
<keyword evidence="3" id="KW-1185">Reference proteome</keyword>
<proteinExistence type="predicted"/>
<organism evidence="2 3">
    <name type="scientific">Alicyclobacillus tolerans</name>
    <dbReference type="NCBI Taxonomy" id="90970"/>
    <lineage>
        <taxon>Bacteria</taxon>
        <taxon>Bacillati</taxon>
        <taxon>Bacillota</taxon>
        <taxon>Bacilli</taxon>
        <taxon>Bacillales</taxon>
        <taxon>Alicyclobacillaceae</taxon>
        <taxon>Alicyclobacillus</taxon>
    </lineage>
</organism>
<dbReference type="RefSeq" id="WP_072874135.1">
    <property type="nucleotide sequence ID" value="NZ_FRAF01000012.1"/>
</dbReference>
<evidence type="ECO:0000313" key="2">
    <source>
        <dbReference type="EMBL" id="SHK35503.1"/>
    </source>
</evidence>
<name>A0A1M6RSQ2_9BACL</name>
<accession>A0A1M6RSQ2</accession>
<dbReference type="Proteomes" id="UP000184016">
    <property type="component" value="Unassembled WGS sequence"/>
</dbReference>
<dbReference type="STRING" id="1830138.SAMN05443507_11290"/>
<dbReference type="AlphaFoldDB" id="A0A1M6RSQ2"/>